<name>A0ABS9VDW2_9BACT</name>
<reference evidence="2" key="1">
    <citation type="submission" date="2022-03" db="EMBL/GenBank/DDBJ databases">
        <title>De novo assembled genomes of Belliella spp. (Cyclobacteriaceae) strains.</title>
        <authorList>
            <person name="Szabo A."/>
            <person name="Korponai K."/>
            <person name="Felfoldi T."/>
        </authorList>
    </citation>
    <scope>NUCLEOTIDE SEQUENCE</scope>
    <source>
        <strain evidence="2">DSM 111903</strain>
    </source>
</reference>
<protein>
    <submittedName>
        <fullName evidence="2">Glycosyltransferase</fullName>
    </submittedName>
</protein>
<dbReference type="SUPFAM" id="SSF53448">
    <property type="entry name" value="Nucleotide-diphospho-sugar transferases"/>
    <property type="match status" value="1"/>
</dbReference>
<accession>A0ABS9VDW2</accession>
<evidence type="ECO:0000259" key="1">
    <source>
        <dbReference type="Pfam" id="PF00535"/>
    </source>
</evidence>
<evidence type="ECO:0000313" key="2">
    <source>
        <dbReference type="EMBL" id="MCH7414626.1"/>
    </source>
</evidence>
<dbReference type="Proteomes" id="UP001165430">
    <property type="component" value="Unassembled WGS sequence"/>
</dbReference>
<keyword evidence="3" id="KW-1185">Reference proteome</keyword>
<sequence>MSRFAPICLFTYNRLSETISTIEALRKNYLAKESDLIIFSDGPKNILSERKINDVREYINKVEGFKSVKIFESKINKGLANSIIEGVSNVVGQYGKIIVLEDDLVTSPNFLDFMNQALQYYENDSEIISVSGYTLNLPSLPRNRDFYYGYRASSWGWGIWKDRWEQIDWEMSNYEVFLKDKKLVKNFLRGGSDMLRMLKNQREGRIDSWAIRLCFHQSLLNLKTVFPSRSKIESIGYSKEATHTVGAKRFLTILDKSNQRDFQFSHFQEVDENLVNEFKQKFSILNRLKDKINNLLTNAF</sequence>
<organism evidence="2 3">
    <name type="scientific">Belliella alkalica</name>
    <dbReference type="NCBI Taxonomy" id="1730871"/>
    <lineage>
        <taxon>Bacteria</taxon>
        <taxon>Pseudomonadati</taxon>
        <taxon>Bacteroidota</taxon>
        <taxon>Cytophagia</taxon>
        <taxon>Cytophagales</taxon>
        <taxon>Cyclobacteriaceae</taxon>
        <taxon>Belliella</taxon>
    </lineage>
</organism>
<dbReference type="RefSeq" id="WP_241413217.1">
    <property type="nucleotide sequence ID" value="NZ_JAKZGO010000012.1"/>
</dbReference>
<evidence type="ECO:0000313" key="3">
    <source>
        <dbReference type="Proteomes" id="UP001165430"/>
    </source>
</evidence>
<gene>
    <name evidence="2" type="ORF">MM213_14090</name>
</gene>
<proteinExistence type="predicted"/>
<dbReference type="CDD" id="cd00761">
    <property type="entry name" value="Glyco_tranf_GTA_type"/>
    <property type="match status" value="1"/>
</dbReference>
<dbReference type="EMBL" id="JAKZGO010000012">
    <property type="protein sequence ID" value="MCH7414626.1"/>
    <property type="molecule type" value="Genomic_DNA"/>
</dbReference>
<feature type="domain" description="Glycosyltransferase 2-like" evidence="1">
    <location>
        <begin position="7"/>
        <end position="146"/>
    </location>
</feature>
<comment type="caution">
    <text evidence="2">The sequence shown here is derived from an EMBL/GenBank/DDBJ whole genome shotgun (WGS) entry which is preliminary data.</text>
</comment>
<dbReference type="InterPro" id="IPR029044">
    <property type="entry name" value="Nucleotide-diphossugar_trans"/>
</dbReference>
<dbReference type="InterPro" id="IPR001173">
    <property type="entry name" value="Glyco_trans_2-like"/>
</dbReference>
<dbReference type="Pfam" id="PF00535">
    <property type="entry name" value="Glycos_transf_2"/>
    <property type="match status" value="1"/>
</dbReference>
<dbReference type="Gene3D" id="3.90.550.10">
    <property type="entry name" value="Spore Coat Polysaccharide Biosynthesis Protein SpsA, Chain A"/>
    <property type="match status" value="1"/>
</dbReference>